<gene>
    <name evidence="1" type="ORF">EXIGLDRAFT_436300</name>
</gene>
<dbReference type="AlphaFoldDB" id="A0A165B8U5"/>
<keyword evidence="2" id="KW-1185">Reference proteome</keyword>
<accession>A0A165B8U5</accession>
<proteinExistence type="predicted"/>
<reference evidence="1 2" key="1">
    <citation type="journal article" date="2016" name="Mol. Biol. Evol.">
        <title>Comparative Genomics of Early-Diverging Mushroom-Forming Fungi Provides Insights into the Origins of Lignocellulose Decay Capabilities.</title>
        <authorList>
            <person name="Nagy L.G."/>
            <person name="Riley R."/>
            <person name="Tritt A."/>
            <person name="Adam C."/>
            <person name="Daum C."/>
            <person name="Floudas D."/>
            <person name="Sun H."/>
            <person name="Yadav J.S."/>
            <person name="Pangilinan J."/>
            <person name="Larsson K.H."/>
            <person name="Matsuura K."/>
            <person name="Barry K."/>
            <person name="Labutti K."/>
            <person name="Kuo R."/>
            <person name="Ohm R.A."/>
            <person name="Bhattacharya S.S."/>
            <person name="Shirouzu T."/>
            <person name="Yoshinaga Y."/>
            <person name="Martin F.M."/>
            <person name="Grigoriev I.V."/>
            <person name="Hibbett D.S."/>
        </authorList>
    </citation>
    <scope>NUCLEOTIDE SEQUENCE [LARGE SCALE GENOMIC DNA]</scope>
    <source>
        <strain evidence="1 2">HHB12029</strain>
    </source>
</reference>
<organism evidence="1 2">
    <name type="scientific">Exidia glandulosa HHB12029</name>
    <dbReference type="NCBI Taxonomy" id="1314781"/>
    <lineage>
        <taxon>Eukaryota</taxon>
        <taxon>Fungi</taxon>
        <taxon>Dikarya</taxon>
        <taxon>Basidiomycota</taxon>
        <taxon>Agaricomycotina</taxon>
        <taxon>Agaricomycetes</taxon>
        <taxon>Auriculariales</taxon>
        <taxon>Exidiaceae</taxon>
        <taxon>Exidia</taxon>
    </lineage>
</organism>
<protein>
    <submittedName>
        <fullName evidence="1">Uncharacterized protein</fullName>
    </submittedName>
</protein>
<dbReference type="EMBL" id="KV426524">
    <property type="protein sequence ID" value="KZV80087.1"/>
    <property type="molecule type" value="Genomic_DNA"/>
</dbReference>
<evidence type="ECO:0000313" key="1">
    <source>
        <dbReference type="EMBL" id="KZV80087.1"/>
    </source>
</evidence>
<evidence type="ECO:0000313" key="2">
    <source>
        <dbReference type="Proteomes" id="UP000077266"/>
    </source>
</evidence>
<name>A0A165B8U5_EXIGL</name>
<dbReference type="Proteomes" id="UP000077266">
    <property type="component" value="Unassembled WGS sequence"/>
</dbReference>
<dbReference type="InParanoid" id="A0A165B8U5"/>
<sequence length="190" mass="20054">MGCPASASSLSKPIESPGSCSAACICGSIVSCASPVPGWILRFLDFFGFGLGLRVPPRLRAGETVLGNVGGGDRLRRVAFEESLTLAAAMSFFQCLRWVFSATCLPHPQVHFESSASSCCCCGNVYSFRNSKRTSLLCLAVVAYIECSTMGTSSSRRMMESATRTSAGSAPLLLSDPALVVSHHVGFLVQ</sequence>